<dbReference type="Proteomes" id="UP000075670">
    <property type="component" value="Unassembled WGS sequence"/>
</dbReference>
<sequence>MRAGRLGTAEIICNDYFLLLLGLYFLVGVLPQALLLFTAVAWHEGCHALVAHRLGWQVKSVELFPFGGVARLTRPPGRGFMDEALIALAGPLASFFLALGITLFGLLLNFEPAGLLFFRQVNLILGFFNLWPGLPLDGGRIYRALRAKYTGLYRATVEGVYGGQVLALLLGLGSIAGFFFRLVDLQGLALALFIYYAARREGEVAPYMFWQDFWRQRGKENKLKAGKVFWLVADPALTLARVARSFSPRSFNLVAVIGKGGRLEGILTETEILQELLEGGNNTLDALLRK</sequence>
<dbReference type="GO" id="GO:0046872">
    <property type="term" value="F:metal ion binding"/>
    <property type="evidence" value="ECO:0007669"/>
    <property type="project" value="UniProtKB-KW"/>
</dbReference>
<dbReference type="GO" id="GO:0006508">
    <property type="term" value="P:proteolysis"/>
    <property type="evidence" value="ECO:0007669"/>
    <property type="project" value="UniProtKB-KW"/>
</dbReference>
<name>A0A151AW33_9FIRM</name>
<comment type="cofactor">
    <cofactor evidence="1">
        <name>Zn(2+)</name>
        <dbReference type="ChEBI" id="CHEBI:29105"/>
    </cofactor>
</comment>
<dbReference type="AlphaFoldDB" id="A0A151AW33"/>
<dbReference type="SUPFAM" id="SSF54631">
    <property type="entry name" value="CBS-domain pair"/>
    <property type="match status" value="1"/>
</dbReference>
<evidence type="ECO:0000256" key="10">
    <source>
        <dbReference type="ARBA" id="ARBA00023049"/>
    </source>
</evidence>
<evidence type="ECO:0000256" key="1">
    <source>
        <dbReference type="ARBA" id="ARBA00001947"/>
    </source>
</evidence>
<evidence type="ECO:0000256" key="3">
    <source>
        <dbReference type="ARBA" id="ARBA00007931"/>
    </source>
</evidence>
<dbReference type="CDD" id="cd06161">
    <property type="entry name" value="S2P-M50_SpoIVFB"/>
    <property type="match status" value="1"/>
</dbReference>
<evidence type="ECO:0000313" key="15">
    <source>
        <dbReference type="Proteomes" id="UP000075670"/>
    </source>
</evidence>
<keyword evidence="8" id="KW-0862">Zinc</keyword>
<evidence type="ECO:0000256" key="6">
    <source>
        <dbReference type="ARBA" id="ARBA00022723"/>
    </source>
</evidence>
<dbReference type="InterPro" id="IPR008915">
    <property type="entry name" value="Peptidase_M50"/>
</dbReference>
<keyword evidence="10" id="KW-0482">Metalloprotease</keyword>
<evidence type="ECO:0000256" key="12">
    <source>
        <dbReference type="SAM" id="Phobius"/>
    </source>
</evidence>
<evidence type="ECO:0000256" key="8">
    <source>
        <dbReference type="ARBA" id="ARBA00022833"/>
    </source>
</evidence>
<accession>A0A151AW33</accession>
<keyword evidence="11 12" id="KW-0472">Membrane</keyword>
<dbReference type="GO" id="GO:0016020">
    <property type="term" value="C:membrane"/>
    <property type="evidence" value="ECO:0007669"/>
    <property type="project" value="UniProtKB-SubCell"/>
</dbReference>
<evidence type="ECO:0000313" key="14">
    <source>
        <dbReference type="EMBL" id="KYH31821.1"/>
    </source>
</evidence>
<keyword evidence="5 12" id="KW-0812">Transmembrane</keyword>
<dbReference type="PATRIC" id="fig|1122241.3.peg.2092"/>
<dbReference type="InterPro" id="IPR046342">
    <property type="entry name" value="CBS_dom_sf"/>
</dbReference>
<proteinExistence type="inferred from homology"/>
<comment type="similarity">
    <text evidence="3">Belongs to the peptidase M50B family.</text>
</comment>
<dbReference type="OrthoDB" id="166377at2"/>
<comment type="caution">
    <text evidence="14">The sequence shown here is derived from an EMBL/GenBank/DDBJ whole genome shotgun (WGS) entry which is preliminary data.</text>
</comment>
<keyword evidence="4" id="KW-0645">Protease</keyword>
<dbReference type="PANTHER" id="PTHR39188:SF3">
    <property type="entry name" value="STAGE IV SPORULATION PROTEIN FB"/>
    <property type="match status" value="1"/>
</dbReference>
<protein>
    <submittedName>
        <fullName evidence="14">Stage IV sporulation protein FB</fullName>
        <ecNumber evidence="14">3.4.24.-</ecNumber>
    </submittedName>
</protein>
<evidence type="ECO:0000259" key="13">
    <source>
        <dbReference type="Pfam" id="PF02163"/>
    </source>
</evidence>
<dbReference type="EC" id="3.4.24.-" evidence="14"/>
<feature type="transmembrane region" description="Helical" evidence="12">
    <location>
        <begin position="113"/>
        <end position="131"/>
    </location>
</feature>
<dbReference type="Pfam" id="PF02163">
    <property type="entry name" value="Peptidase_M50"/>
    <property type="match status" value="1"/>
</dbReference>
<keyword evidence="9 12" id="KW-1133">Transmembrane helix</keyword>
<keyword evidence="6" id="KW-0479">Metal-binding</keyword>
<feature type="transmembrane region" description="Helical" evidence="12">
    <location>
        <begin position="16"/>
        <end position="42"/>
    </location>
</feature>
<dbReference type="RefSeq" id="WP_062284483.1">
    <property type="nucleotide sequence ID" value="NZ_LTBC01000007.1"/>
</dbReference>
<feature type="transmembrane region" description="Helical" evidence="12">
    <location>
        <begin position="84"/>
        <end position="107"/>
    </location>
</feature>
<evidence type="ECO:0000256" key="4">
    <source>
        <dbReference type="ARBA" id="ARBA00022670"/>
    </source>
</evidence>
<evidence type="ECO:0000256" key="11">
    <source>
        <dbReference type="ARBA" id="ARBA00023136"/>
    </source>
</evidence>
<dbReference type="PANTHER" id="PTHR39188">
    <property type="entry name" value="MEMBRANE-ASSOCIATED ZINC METALLOPROTEASE M50B"/>
    <property type="match status" value="1"/>
</dbReference>
<reference evidence="14 15" key="1">
    <citation type="submission" date="2016-02" db="EMBL/GenBank/DDBJ databases">
        <title>Genome sequence of Moorella mulderi DSM 14980.</title>
        <authorList>
            <person name="Poehlein A."/>
            <person name="Daniel R."/>
        </authorList>
    </citation>
    <scope>NUCLEOTIDE SEQUENCE [LARGE SCALE GENOMIC DNA]</scope>
    <source>
        <strain evidence="14 15">DSM 14980</strain>
    </source>
</reference>
<evidence type="ECO:0000256" key="9">
    <source>
        <dbReference type="ARBA" id="ARBA00022989"/>
    </source>
</evidence>
<keyword evidence="15" id="KW-1185">Reference proteome</keyword>
<dbReference type="GO" id="GO:0008237">
    <property type="term" value="F:metallopeptidase activity"/>
    <property type="evidence" value="ECO:0007669"/>
    <property type="project" value="UniProtKB-KW"/>
</dbReference>
<evidence type="ECO:0000256" key="7">
    <source>
        <dbReference type="ARBA" id="ARBA00022801"/>
    </source>
</evidence>
<gene>
    <name evidence="14" type="primary">spoIVFB</name>
    <name evidence="14" type="ORF">MOMUL_19640</name>
</gene>
<keyword evidence="7 14" id="KW-0378">Hydrolase</keyword>
<evidence type="ECO:0000256" key="5">
    <source>
        <dbReference type="ARBA" id="ARBA00022692"/>
    </source>
</evidence>
<evidence type="ECO:0000256" key="2">
    <source>
        <dbReference type="ARBA" id="ARBA00004141"/>
    </source>
</evidence>
<feature type="domain" description="Peptidase M50" evidence="13">
    <location>
        <begin position="33"/>
        <end position="108"/>
    </location>
</feature>
<organism evidence="14 15">
    <name type="scientific">Moorella mulderi DSM 14980</name>
    <dbReference type="NCBI Taxonomy" id="1122241"/>
    <lineage>
        <taxon>Bacteria</taxon>
        <taxon>Bacillati</taxon>
        <taxon>Bacillota</taxon>
        <taxon>Clostridia</taxon>
        <taxon>Neomoorellales</taxon>
        <taxon>Neomoorellaceae</taxon>
        <taxon>Neomoorella</taxon>
    </lineage>
</organism>
<feature type="transmembrane region" description="Helical" evidence="12">
    <location>
        <begin position="152"/>
        <end position="172"/>
    </location>
</feature>
<comment type="subcellular location">
    <subcellularLocation>
        <location evidence="2">Membrane</location>
        <topology evidence="2">Multi-pass membrane protein</topology>
    </subcellularLocation>
</comment>
<dbReference type="EMBL" id="LTBC01000007">
    <property type="protein sequence ID" value="KYH31821.1"/>
    <property type="molecule type" value="Genomic_DNA"/>
</dbReference>